<reference evidence="6 7" key="1">
    <citation type="journal article" date="2019" name="Appl. Microbiol. Biotechnol.">
        <title>Differential efficiency of wild type rhizogenic strains for rol gene transformation of plants.</title>
        <authorList>
            <person name="Desmet S."/>
            <person name="De Keyser E."/>
            <person name="Van Vaerenbergh J."/>
            <person name="Baeyen S."/>
            <person name="Van Huylenbroeck J."/>
            <person name="Geelen D."/>
            <person name="Dhooghe E."/>
        </authorList>
    </citation>
    <scope>NUCLEOTIDE SEQUENCE [LARGE SCALE GENOMIC DNA]</scope>
    <source>
        <strain evidence="6 7">GBBC3284</strain>
    </source>
</reference>
<accession>A0A546X3K2</accession>
<dbReference type="SMART" id="SM00342">
    <property type="entry name" value="HTH_ARAC"/>
    <property type="match status" value="1"/>
</dbReference>
<dbReference type="OrthoDB" id="9804543at2"/>
<dbReference type="SUPFAM" id="SSF51182">
    <property type="entry name" value="RmlC-like cupins"/>
    <property type="match status" value="1"/>
</dbReference>
<dbReference type="PRINTS" id="PR00032">
    <property type="entry name" value="HTHARAC"/>
</dbReference>
<comment type="caution">
    <text evidence="6">The sequence shown here is derived from an EMBL/GenBank/DDBJ whole genome shotgun (WGS) entry which is preliminary data.</text>
</comment>
<evidence type="ECO:0000259" key="5">
    <source>
        <dbReference type="PROSITE" id="PS01124"/>
    </source>
</evidence>
<dbReference type="PANTHER" id="PTHR11019:SF159">
    <property type="entry name" value="TRANSCRIPTIONAL REGULATOR-RELATED"/>
    <property type="match status" value="1"/>
</dbReference>
<dbReference type="Pfam" id="PF02311">
    <property type="entry name" value="AraC_binding"/>
    <property type="match status" value="1"/>
</dbReference>
<keyword evidence="3" id="KW-0010">Activator</keyword>
<dbReference type="Gene3D" id="1.10.10.60">
    <property type="entry name" value="Homeodomain-like"/>
    <property type="match status" value="1"/>
</dbReference>
<dbReference type="Proteomes" id="UP000315434">
    <property type="component" value="Unassembled WGS sequence"/>
</dbReference>
<protein>
    <submittedName>
        <fullName evidence="6">AraC family transcriptional regulator</fullName>
    </submittedName>
</protein>
<dbReference type="AlphaFoldDB" id="A0A546X3K2"/>
<dbReference type="SUPFAM" id="SSF46689">
    <property type="entry name" value="Homeodomain-like"/>
    <property type="match status" value="1"/>
</dbReference>
<dbReference type="InterPro" id="IPR009057">
    <property type="entry name" value="Homeodomain-like_sf"/>
</dbReference>
<feature type="domain" description="HTH araC/xylS-type" evidence="5">
    <location>
        <begin position="165"/>
        <end position="265"/>
    </location>
</feature>
<keyword evidence="4" id="KW-0804">Transcription</keyword>
<keyword evidence="2" id="KW-0238">DNA-binding</keyword>
<dbReference type="PANTHER" id="PTHR11019">
    <property type="entry name" value="HTH-TYPE TRANSCRIPTIONAL REGULATOR NIMR"/>
    <property type="match status" value="1"/>
</dbReference>
<dbReference type="EMBL" id="SGNY01000013">
    <property type="protein sequence ID" value="TRA95254.1"/>
    <property type="molecule type" value="Genomic_DNA"/>
</dbReference>
<evidence type="ECO:0000313" key="6">
    <source>
        <dbReference type="EMBL" id="TRA95254.1"/>
    </source>
</evidence>
<dbReference type="InterPro" id="IPR018060">
    <property type="entry name" value="HTH_AraC"/>
</dbReference>
<dbReference type="PROSITE" id="PS01124">
    <property type="entry name" value="HTH_ARAC_FAMILY_2"/>
    <property type="match status" value="1"/>
</dbReference>
<name>A0A546X3K2_RHIRH</name>
<organism evidence="6 7">
    <name type="scientific">Rhizobium rhizogenes</name>
    <name type="common">Agrobacterium rhizogenes</name>
    <dbReference type="NCBI Taxonomy" id="359"/>
    <lineage>
        <taxon>Bacteria</taxon>
        <taxon>Pseudomonadati</taxon>
        <taxon>Pseudomonadota</taxon>
        <taxon>Alphaproteobacteria</taxon>
        <taxon>Hyphomicrobiales</taxon>
        <taxon>Rhizobiaceae</taxon>
        <taxon>Rhizobium/Agrobacterium group</taxon>
        <taxon>Rhizobium</taxon>
    </lineage>
</organism>
<dbReference type="InterPro" id="IPR011051">
    <property type="entry name" value="RmlC_Cupin_sf"/>
</dbReference>
<dbReference type="Pfam" id="PF12833">
    <property type="entry name" value="HTH_18"/>
    <property type="match status" value="1"/>
</dbReference>
<evidence type="ECO:0000256" key="4">
    <source>
        <dbReference type="ARBA" id="ARBA00023163"/>
    </source>
</evidence>
<dbReference type="InterPro" id="IPR020449">
    <property type="entry name" value="Tscrpt_reg_AraC-type_HTH"/>
</dbReference>
<dbReference type="RefSeq" id="WP_142843433.1">
    <property type="nucleotide sequence ID" value="NZ_SGNY01000013.1"/>
</dbReference>
<dbReference type="InterPro" id="IPR003313">
    <property type="entry name" value="AraC-bd"/>
</dbReference>
<dbReference type="GO" id="GO:0043565">
    <property type="term" value="F:sequence-specific DNA binding"/>
    <property type="evidence" value="ECO:0007669"/>
    <property type="project" value="InterPro"/>
</dbReference>
<evidence type="ECO:0000256" key="2">
    <source>
        <dbReference type="ARBA" id="ARBA00023125"/>
    </source>
</evidence>
<proteinExistence type="predicted"/>
<dbReference type="Gene3D" id="2.60.120.10">
    <property type="entry name" value="Jelly Rolls"/>
    <property type="match status" value="1"/>
</dbReference>
<keyword evidence="1" id="KW-0805">Transcription regulation</keyword>
<dbReference type="InterPro" id="IPR014710">
    <property type="entry name" value="RmlC-like_jellyroll"/>
</dbReference>
<dbReference type="GO" id="GO:0003700">
    <property type="term" value="F:DNA-binding transcription factor activity"/>
    <property type="evidence" value="ECO:0007669"/>
    <property type="project" value="InterPro"/>
</dbReference>
<dbReference type="CDD" id="cd06124">
    <property type="entry name" value="cupin_NimR-like_N"/>
    <property type="match status" value="1"/>
</dbReference>
<evidence type="ECO:0000256" key="1">
    <source>
        <dbReference type="ARBA" id="ARBA00023015"/>
    </source>
</evidence>
<sequence length="272" mass="29781">MLANQAFLSPERDARLAVYECANRPAVGFSADYPAGLVSGMHSHRRAQLIYAISGVMRVETDKALFVLPPSKALLLSADTAHSITMEGYVAMRQLFLNPETASSMASAPRVMSVTPLLRELLVALCGEPPDWKLDGRGSHLVALIIGEIACARTLPTKLPLPKDPRVKNLVRAILDYPGDRRGLDIWADNLGASARTIDRVFLRETGLSFGQWRLQARLNAAFVLLMTDGNITRIAAEVGFANPSAFGVAFRRTFDLTPGQARDLQRQQPED</sequence>
<evidence type="ECO:0000313" key="7">
    <source>
        <dbReference type="Proteomes" id="UP000315434"/>
    </source>
</evidence>
<evidence type="ECO:0000256" key="3">
    <source>
        <dbReference type="ARBA" id="ARBA00023159"/>
    </source>
</evidence>
<gene>
    <name evidence="6" type="ORF">EXN68_25630</name>
</gene>